<accession>A0ABD2CXZ1</accession>
<dbReference type="AlphaFoldDB" id="A0ABD2CXZ1"/>
<name>A0ABD2CXZ1_VESMC</name>
<dbReference type="EMBL" id="JAYRBN010000027">
    <property type="protein sequence ID" value="KAL2749614.1"/>
    <property type="molecule type" value="Genomic_DNA"/>
</dbReference>
<gene>
    <name evidence="1" type="ORF">V1477_002554</name>
</gene>
<reference evidence="1 2" key="1">
    <citation type="journal article" date="2024" name="Ann. Entomol. Soc. Am.">
        <title>Genomic analyses of the southern and eastern yellowjacket wasps (Hymenoptera: Vespidae) reveal evolutionary signatures of social life.</title>
        <authorList>
            <person name="Catto M.A."/>
            <person name="Caine P.B."/>
            <person name="Orr S.E."/>
            <person name="Hunt B.G."/>
            <person name="Goodisman M.A.D."/>
        </authorList>
    </citation>
    <scope>NUCLEOTIDE SEQUENCE [LARGE SCALE GENOMIC DNA]</scope>
    <source>
        <strain evidence="1">232</strain>
        <tissue evidence="1">Head and thorax</tissue>
    </source>
</reference>
<sequence length="126" mass="14560">MDKDLTFSNFNLVVVAVQERLLGFVPATADGARPFLGVDRAIRSASKVQHPISWTINIRCFFTTQTRVLAQVRRRNAIASSSFLFFEQCVTSDRGSQARFVKFTLIIFEISYLGLREKRREDKRRR</sequence>
<protein>
    <submittedName>
        <fullName evidence="1">Uncharacterized protein</fullName>
    </submittedName>
</protein>
<evidence type="ECO:0000313" key="1">
    <source>
        <dbReference type="EMBL" id="KAL2749614.1"/>
    </source>
</evidence>
<evidence type="ECO:0000313" key="2">
    <source>
        <dbReference type="Proteomes" id="UP001607303"/>
    </source>
</evidence>
<comment type="caution">
    <text evidence="1">The sequence shown here is derived from an EMBL/GenBank/DDBJ whole genome shotgun (WGS) entry which is preliminary data.</text>
</comment>
<organism evidence="1 2">
    <name type="scientific">Vespula maculifrons</name>
    <name type="common">Eastern yellow jacket</name>
    <name type="synonym">Wasp</name>
    <dbReference type="NCBI Taxonomy" id="7453"/>
    <lineage>
        <taxon>Eukaryota</taxon>
        <taxon>Metazoa</taxon>
        <taxon>Ecdysozoa</taxon>
        <taxon>Arthropoda</taxon>
        <taxon>Hexapoda</taxon>
        <taxon>Insecta</taxon>
        <taxon>Pterygota</taxon>
        <taxon>Neoptera</taxon>
        <taxon>Endopterygota</taxon>
        <taxon>Hymenoptera</taxon>
        <taxon>Apocrita</taxon>
        <taxon>Aculeata</taxon>
        <taxon>Vespoidea</taxon>
        <taxon>Vespidae</taxon>
        <taxon>Vespinae</taxon>
        <taxon>Vespula</taxon>
    </lineage>
</organism>
<keyword evidence="2" id="KW-1185">Reference proteome</keyword>
<proteinExistence type="predicted"/>
<dbReference type="Proteomes" id="UP001607303">
    <property type="component" value="Unassembled WGS sequence"/>
</dbReference>